<evidence type="ECO:0000256" key="3">
    <source>
        <dbReference type="ARBA" id="ARBA00023015"/>
    </source>
</evidence>
<comment type="similarity">
    <text evidence="1">Belongs to the ATP-dependent AMP-binding enzyme family.</text>
</comment>
<evidence type="ECO:0000259" key="8">
    <source>
        <dbReference type="PROSITE" id="PS50048"/>
    </source>
</evidence>
<keyword evidence="5" id="KW-0804">Transcription</keyword>
<evidence type="ECO:0000256" key="5">
    <source>
        <dbReference type="ARBA" id="ARBA00023163"/>
    </source>
</evidence>
<dbReference type="InterPro" id="IPR001138">
    <property type="entry name" value="Zn2Cys6_DnaBD"/>
</dbReference>
<keyword evidence="6" id="KW-0539">Nucleus</keyword>
<dbReference type="PANTHER" id="PTHR24096">
    <property type="entry name" value="LONG-CHAIN-FATTY-ACID--COA LIGASE"/>
    <property type="match status" value="1"/>
</dbReference>
<evidence type="ECO:0000313" key="10">
    <source>
        <dbReference type="Proteomes" id="UP000226031"/>
    </source>
</evidence>
<keyword evidence="2" id="KW-0436">Ligase</keyword>
<dbReference type="EMBL" id="PDND01000074">
    <property type="protein sequence ID" value="PGH33033.1"/>
    <property type="molecule type" value="Genomic_DNA"/>
</dbReference>
<dbReference type="VEuPathDB" id="FungiDB:EMCG_02289"/>
<dbReference type="Gene3D" id="3.30.300.30">
    <property type="match status" value="1"/>
</dbReference>
<dbReference type="CDD" id="cd00067">
    <property type="entry name" value="GAL4"/>
    <property type="match status" value="1"/>
</dbReference>
<dbReference type="InterPro" id="IPR042099">
    <property type="entry name" value="ANL_N_sf"/>
</dbReference>
<dbReference type="SUPFAM" id="SSF57701">
    <property type="entry name" value="Zn2/Cys6 DNA-binding domain"/>
    <property type="match status" value="1"/>
</dbReference>
<dbReference type="SMART" id="SM00066">
    <property type="entry name" value="GAL4"/>
    <property type="match status" value="1"/>
</dbReference>
<evidence type="ECO:0000256" key="1">
    <source>
        <dbReference type="ARBA" id="ARBA00006432"/>
    </source>
</evidence>
<dbReference type="Gene3D" id="4.10.240.10">
    <property type="entry name" value="Zn(2)-C6 fungal-type DNA-binding domain"/>
    <property type="match status" value="1"/>
</dbReference>
<dbReference type="Gene3D" id="3.40.50.12780">
    <property type="entry name" value="N-terminal domain of ligase-like"/>
    <property type="match status" value="1"/>
</dbReference>
<dbReference type="GO" id="GO:0019748">
    <property type="term" value="P:secondary metabolic process"/>
    <property type="evidence" value="ECO:0007669"/>
    <property type="project" value="TreeGrafter"/>
</dbReference>
<gene>
    <name evidence="9" type="ORF">GX50_04179</name>
</gene>
<accession>A0A2B7ZIM9</accession>
<feature type="region of interest" description="Disordered" evidence="7">
    <location>
        <begin position="691"/>
        <end position="718"/>
    </location>
</feature>
<protein>
    <recommendedName>
        <fullName evidence="8">Zn(2)-C6 fungal-type domain-containing protein</fullName>
    </recommendedName>
</protein>
<dbReference type="GO" id="GO:0000981">
    <property type="term" value="F:DNA-binding transcription factor activity, RNA polymerase II-specific"/>
    <property type="evidence" value="ECO:0007669"/>
    <property type="project" value="InterPro"/>
</dbReference>
<keyword evidence="3" id="KW-0805">Transcription regulation</keyword>
<dbReference type="InterPro" id="IPR045851">
    <property type="entry name" value="AMP-bd_C_sf"/>
</dbReference>
<evidence type="ECO:0000256" key="2">
    <source>
        <dbReference type="ARBA" id="ARBA00022598"/>
    </source>
</evidence>
<evidence type="ECO:0000256" key="7">
    <source>
        <dbReference type="SAM" id="MobiDB-lite"/>
    </source>
</evidence>
<dbReference type="GO" id="GO:0003677">
    <property type="term" value="F:DNA binding"/>
    <property type="evidence" value="ECO:0007669"/>
    <property type="project" value="UniProtKB-KW"/>
</dbReference>
<dbReference type="FunFam" id="3.30.300.30:FF:000007">
    <property type="entry name" value="4-coumarate--CoA ligase 2"/>
    <property type="match status" value="1"/>
</dbReference>
<sequence>MPQNIYYHDGPNKFVDVPKCDLLTYLFESEHCPTADESPLHIDADNPSKVITKKDLRDITERVAYGLRTNFGIGANGPNKDVVTVISHGQLFVPAAFYGILAAGGVYSAASPSSTVAELARQITIGNSRLVICGKEMKELVSQAAKQCDLPLDRVLVLESNPSLKFCSLEGNVNVISDKKLTWQRITDPTALEKSLIVILWSSGTTGLPKGVMLSHQNLVSETYIVSISGKAWAAKEIEAGREIPAVRSLAHLPLSHIAGVFGYLIGPFSAGGLVVWMGKYEWKKMLRLVKQYKITSFYTVPSIFLRIAKSPDVTDHFKHLASAATGAAPMDGELQTAASKKLGDGSQVVIGQTWGLSETTGAITMMPKGVDDYSGCIGYILPNVELRMVDDDYNDVEFGQPGEFLVRAPMVTQGYYNNPQATEESFHDDWFCTGDIGIQRNGKFYVIDRKKELLKYKGLQVAPAEIESLLITHPDIKEAAVCGIPSPEDPGSDIPRAYIVADPARISEQAVKDFVKDRLSPYKQLRGGVVFVDELPKNAVGKLLRRELKERAKKELGLDKKGGCVQCLQQHRKCDEDRPRCGRCTRLNIDCEHKRNIRWVNGSHRPHQRRPQNSLHRKSGDGLLRTSTNSRLPNVCSSEPFSDLLVIDDELPLYFMSLASEEAFLSATTRAPHDETSHNALRRTQAETPIFHGQDPVSQGQNPSDEEEPVLNENPPIDGELVRIGEAAPSSVELSAWENAFHGHIFSFLFPTAEENIAYMYFLRSVAMIIPACDSTQNGYRQLATLALSTPVLMGTIISISTTYMHLRGGAPMLLALQRQSRALAALRDSLGSLSGSAVKAYSEAHRRDVLATILLQITFEMASGGSGAKTHLTYAWNLFQQLGYDRRKPTCSIGIVLVQRMTWIDTISSIFWQRRPFLPRSFWFFNYRQDFFDRDDDDSQPTVQETTGCPQWVISFLARISHLHADYSDGLPPPLIIPQAKELEIDLNISARNYFHHTTSPYKDLPNRQQHLDLVGQCFYWSAVLLLQRRIFGDRRDSLRVQSGLTVLIELMESLPIGCGPDSALSLPLYLAAHEAIGRDHRARIRSKSRQLTTEYPSKTREALTHEYDTIWADIDRSAGAEGTLFRHPESTAYLVRERCLFIC</sequence>
<dbReference type="PROSITE" id="PS00455">
    <property type="entry name" value="AMP_BINDING"/>
    <property type="match status" value="1"/>
</dbReference>
<dbReference type="InterPro" id="IPR021858">
    <property type="entry name" value="Fun_TF"/>
</dbReference>
<keyword evidence="10" id="KW-1185">Reference proteome</keyword>
<dbReference type="Pfam" id="PF00501">
    <property type="entry name" value="AMP-binding"/>
    <property type="match status" value="1"/>
</dbReference>
<evidence type="ECO:0000313" key="9">
    <source>
        <dbReference type="EMBL" id="PGH33033.1"/>
    </source>
</evidence>
<dbReference type="InterPro" id="IPR020845">
    <property type="entry name" value="AMP-binding_CS"/>
</dbReference>
<dbReference type="Pfam" id="PF00172">
    <property type="entry name" value="Zn_clus"/>
    <property type="match status" value="1"/>
</dbReference>
<feature type="region of interest" description="Disordered" evidence="7">
    <location>
        <begin position="603"/>
        <end position="632"/>
    </location>
</feature>
<dbReference type="Proteomes" id="UP000226031">
    <property type="component" value="Unassembled WGS sequence"/>
</dbReference>
<keyword evidence="4" id="KW-0238">DNA-binding</keyword>
<dbReference type="AlphaFoldDB" id="A0A2B7ZIM9"/>
<name>A0A2B7ZIM9_9EURO</name>
<dbReference type="PROSITE" id="PS50048">
    <property type="entry name" value="ZN2_CY6_FUNGAL_2"/>
    <property type="match status" value="1"/>
</dbReference>
<dbReference type="CDD" id="cd05911">
    <property type="entry name" value="Firefly_Luc_like"/>
    <property type="match status" value="1"/>
</dbReference>
<dbReference type="InterPro" id="IPR036864">
    <property type="entry name" value="Zn2-C6_fun-type_DNA-bd_sf"/>
</dbReference>
<dbReference type="GO" id="GO:0008270">
    <property type="term" value="F:zinc ion binding"/>
    <property type="evidence" value="ECO:0007669"/>
    <property type="project" value="InterPro"/>
</dbReference>
<dbReference type="Pfam" id="PF11951">
    <property type="entry name" value="Fungal_trans_2"/>
    <property type="match status" value="1"/>
</dbReference>
<organism evidence="9 10">
    <name type="scientific">[Emmonsia] crescens</name>
    <dbReference type="NCBI Taxonomy" id="73230"/>
    <lineage>
        <taxon>Eukaryota</taxon>
        <taxon>Fungi</taxon>
        <taxon>Dikarya</taxon>
        <taxon>Ascomycota</taxon>
        <taxon>Pezizomycotina</taxon>
        <taxon>Eurotiomycetes</taxon>
        <taxon>Eurotiomycetidae</taxon>
        <taxon>Onygenales</taxon>
        <taxon>Ajellomycetaceae</taxon>
        <taxon>Emergomyces</taxon>
    </lineage>
</organism>
<dbReference type="SUPFAM" id="SSF56801">
    <property type="entry name" value="Acetyl-CoA synthetase-like"/>
    <property type="match status" value="1"/>
</dbReference>
<comment type="caution">
    <text evidence="9">The sequence shown here is derived from an EMBL/GenBank/DDBJ whole genome shotgun (WGS) entry which is preliminary data.</text>
</comment>
<dbReference type="Pfam" id="PF13193">
    <property type="entry name" value="AMP-binding_C"/>
    <property type="match status" value="1"/>
</dbReference>
<dbReference type="VEuPathDB" id="FungiDB:EMCG_02290"/>
<dbReference type="STRING" id="73230.A0A2B7ZIM9"/>
<evidence type="ECO:0000256" key="4">
    <source>
        <dbReference type="ARBA" id="ARBA00023125"/>
    </source>
</evidence>
<dbReference type="InterPro" id="IPR000873">
    <property type="entry name" value="AMP-dep_synth/lig_dom"/>
</dbReference>
<feature type="domain" description="Zn(2)-C6 fungal-type" evidence="8">
    <location>
        <begin position="564"/>
        <end position="594"/>
    </location>
</feature>
<proteinExistence type="inferred from homology"/>
<reference evidence="9 10" key="1">
    <citation type="submission" date="2017-10" db="EMBL/GenBank/DDBJ databases">
        <title>Comparative genomics in systemic dimorphic fungi from Ajellomycetaceae.</title>
        <authorList>
            <person name="Munoz J.F."/>
            <person name="Mcewen J.G."/>
            <person name="Clay O.K."/>
            <person name="Cuomo C.A."/>
        </authorList>
    </citation>
    <scope>NUCLEOTIDE SEQUENCE [LARGE SCALE GENOMIC DNA]</scope>
    <source>
        <strain evidence="9 10">UAMH4076</strain>
    </source>
</reference>
<dbReference type="InterPro" id="IPR025110">
    <property type="entry name" value="AMP-bd_C"/>
</dbReference>
<dbReference type="GO" id="GO:0016405">
    <property type="term" value="F:CoA-ligase activity"/>
    <property type="evidence" value="ECO:0007669"/>
    <property type="project" value="TreeGrafter"/>
</dbReference>
<evidence type="ECO:0000256" key="6">
    <source>
        <dbReference type="ARBA" id="ARBA00023242"/>
    </source>
</evidence>
<dbReference type="PANTHER" id="PTHR24096:SF149">
    <property type="entry name" value="AMP-BINDING DOMAIN-CONTAINING PROTEIN-RELATED"/>
    <property type="match status" value="1"/>
</dbReference>